<sequence>MTTALDSVLTAGVYDHLLGGGYNFALDRVVATRILKIAPQARTWARASRSFVREAVLRMVAAGVRQIIDLGCGVPSVIATHEIAPTCRVLYVDTDPVVVECNRLHIRNQLIADAVQADLRDVGAVMRHWLIDPDEPVGLLMGAVLHHVPDPTSAITEYRARCAPGSLLAASHVSGERLSPVQRQQLARLFSRFGITVADRNSAQFARLLGAWEPSGLLPLPLGYATVAGGVGSRPGGGVRAAAAVERQA</sequence>
<dbReference type="SUPFAM" id="SSF53335">
    <property type="entry name" value="S-adenosyl-L-methionine-dependent methyltransferases"/>
    <property type="match status" value="1"/>
</dbReference>
<name>A0A563F3A2_9PSEU</name>
<accession>A0A563F3A2</accession>
<dbReference type="Proteomes" id="UP000316639">
    <property type="component" value="Unassembled WGS sequence"/>
</dbReference>
<gene>
    <name evidence="1" type="ORF">FKR81_01390</name>
</gene>
<dbReference type="Pfam" id="PF04672">
    <property type="entry name" value="Methyltransf_19"/>
    <property type="match status" value="1"/>
</dbReference>
<dbReference type="EMBL" id="VOBR01000001">
    <property type="protein sequence ID" value="TWP54241.1"/>
    <property type="molecule type" value="Genomic_DNA"/>
</dbReference>
<dbReference type="AlphaFoldDB" id="A0A563F3A2"/>
<dbReference type="InterPro" id="IPR029063">
    <property type="entry name" value="SAM-dependent_MTases_sf"/>
</dbReference>
<proteinExistence type="predicted"/>
<protein>
    <recommendedName>
        <fullName evidence="3">S-adenosyl methyltransferase</fullName>
    </recommendedName>
</protein>
<dbReference type="OrthoDB" id="4134439at2"/>
<reference evidence="1 2" key="1">
    <citation type="submission" date="2019-07" db="EMBL/GenBank/DDBJ databases">
        <title>Lentzea xizangensis sp. nov., isolated from Qinghai-Tibetan Plateau Soils.</title>
        <authorList>
            <person name="Huang J."/>
        </authorList>
    </citation>
    <scope>NUCLEOTIDE SEQUENCE [LARGE SCALE GENOMIC DNA]</scope>
    <source>
        <strain evidence="1 2">FXJ1.1311</strain>
    </source>
</reference>
<evidence type="ECO:0000313" key="2">
    <source>
        <dbReference type="Proteomes" id="UP000316639"/>
    </source>
</evidence>
<dbReference type="CDD" id="cd02440">
    <property type="entry name" value="AdoMet_MTases"/>
    <property type="match status" value="1"/>
</dbReference>
<organism evidence="1 2">
    <name type="scientific">Lentzea tibetensis</name>
    <dbReference type="NCBI Taxonomy" id="2591470"/>
    <lineage>
        <taxon>Bacteria</taxon>
        <taxon>Bacillati</taxon>
        <taxon>Actinomycetota</taxon>
        <taxon>Actinomycetes</taxon>
        <taxon>Pseudonocardiales</taxon>
        <taxon>Pseudonocardiaceae</taxon>
        <taxon>Lentzea</taxon>
    </lineage>
</organism>
<evidence type="ECO:0000313" key="1">
    <source>
        <dbReference type="EMBL" id="TWP54241.1"/>
    </source>
</evidence>
<comment type="caution">
    <text evidence="1">The sequence shown here is derived from an EMBL/GenBank/DDBJ whole genome shotgun (WGS) entry which is preliminary data.</text>
</comment>
<dbReference type="Gene3D" id="3.40.50.150">
    <property type="entry name" value="Vaccinia Virus protein VP39"/>
    <property type="match status" value="1"/>
</dbReference>
<keyword evidence="2" id="KW-1185">Reference proteome</keyword>
<evidence type="ECO:0008006" key="3">
    <source>
        <dbReference type="Google" id="ProtNLM"/>
    </source>
</evidence>
<dbReference type="InterPro" id="IPR006764">
    <property type="entry name" value="SAM_dep_MeTrfase_SAV2177_type"/>
</dbReference>
<dbReference type="RefSeq" id="WP_146349024.1">
    <property type="nucleotide sequence ID" value="NZ_VOBR01000001.1"/>
</dbReference>